<evidence type="ECO:0000313" key="2">
    <source>
        <dbReference type="EMBL" id="KAF9875047.1"/>
    </source>
</evidence>
<evidence type="ECO:0000256" key="1">
    <source>
        <dbReference type="SAM" id="Phobius"/>
    </source>
</evidence>
<dbReference type="PANTHER" id="PTHR31145">
    <property type="entry name" value="INTEGRAL MEMBRANE PROTEIN (AFU_ORTHOLOGUE AFUA_7G01610)"/>
    <property type="match status" value="1"/>
</dbReference>
<feature type="transmembrane region" description="Helical" evidence="1">
    <location>
        <begin position="178"/>
        <end position="199"/>
    </location>
</feature>
<keyword evidence="3" id="KW-1185">Reference proteome</keyword>
<dbReference type="EMBL" id="JAATWM020000023">
    <property type="protein sequence ID" value="KAF9875047.1"/>
    <property type="molecule type" value="Genomic_DNA"/>
</dbReference>
<feature type="transmembrane region" description="Helical" evidence="1">
    <location>
        <begin position="94"/>
        <end position="115"/>
    </location>
</feature>
<organism evidence="2 3">
    <name type="scientific">Colletotrichum karsti</name>
    <dbReference type="NCBI Taxonomy" id="1095194"/>
    <lineage>
        <taxon>Eukaryota</taxon>
        <taxon>Fungi</taxon>
        <taxon>Dikarya</taxon>
        <taxon>Ascomycota</taxon>
        <taxon>Pezizomycotina</taxon>
        <taxon>Sordariomycetes</taxon>
        <taxon>Hypocreomycetidae</taxon>
        <taxon>Glomerellales</taxon>
        <taxon>Glomerellaceae</taxon>
        <taxon>Colletotrichum</taxon>
        <taxon>Colletotrichum boninense species complex</taxon>
    </lineage>
</organism>
<feature type="transmembrane region" description="Helical" evidence="1">
    <location>
        <begin position="21"/>
        <end position="40"/>
    </location>
</feature>
<protein>
    <submittedName>
        <fullName evidence="2">Integral membrane protein</fullName>
    </submittedName>
</protein>
<reference evidence="2" key="1">
    <citation type="submission" date="2020-03" db="EMBL/GenBank/DDBJ databases">
        <authorList>
            <person name="He L."/>
        </authorList>
    </citation>
    <scope>NUCLEOTIDE SEQUENCE</scope>
    <source>
        <strain evidence="2">CkLH20</strain>
    </source>
</reference>
<feature type="transmembrane region" description="Helical" evidence="1">
    <location>
        <begin position="146"/>
        <end position="166"/>
    </location>
</feature>
<keyword evidence="1" id="KW-0812">Transmembrane</keyword>
<accession>A0A9P6I3E4</accession>
<dbReference type="GO" id="GO:0016020">
    <property type="term" value="C:membrane"/>
    <property type="evidence" value="ECO:0007669"/>
    <property type="project" value="TreeGrafter"/>
</dbReference>
<dbReference type="PANTHER" id="PTHR31145:SF8">
    <property type="entry name" value="INTEGRAL MEMBRANE PROTEIN (AFU_ORTHOLOGUE AFUA_2G17475)"/>
    <property type="match status" value="1"/>
</dbReference>
<dbReference type="GO" id="GO:0055085">
    <property type="term" value="P:transmembrane transport"/>
    <property type="evidence" value="ECO:0007669"/>
    <property type="project" value="TreeGrafter"/>
</dbReference>
<name>A0A9P6I3E4_9PEZI</name>
<evidence type="ECO:0000313" key="3">
    <source>
        <dbReference type="Proteomes" id="UP000781932"/>
    </source>
</evidence>
<gene>
    <name evidence="2" type="ORF">CkaCkLH20_07313</name>
</gene>
<keyword evidence="1" id="KW-0472">Membrane</keyword>
<dbReference type="OrthoDB" id="269822at2759"/>
<dbReference type="Proteomes" id="UP000781932">
    <property type="component" value="Unassembled WGS sequence"/>
</dbReference>
<reference evidence="2" key="2">
    <citation type="submission" date="2020-11" db="EMBL/GenBank/DDBJ databases">
        <title>Whole genome sequencing of Colletotrichum sp.</title>
        <authorList>
            <person name="Li H."/>
        </authorList>
    </citation>
    <scope>NUCLEOTIDE SEQUENCE</scope>
    <source>
        <strain evidence="2">CkLH20</strain>
    </source>
</reference>
<dbReference type="RefSeq" id="XP_038744508.1">
    <property type="nucleotide sequence ID" value="XM_038890030.1"/>
</dbReference>
<comment type="caution">
    <text evidence="2">The sequence shown here is derived from an EMBL/GenBank/DDBJ whole genome shotgun (WGS) entry which is preliminary data.</text>
</comment>
<dbReference type="GeneID" id="62163104"/>
<keyword evidence="1" id="KW-1133">Transmembrane helix</keyword>
<dbReference type="AlphaFoldDB" id="A0A9P6I3E4"/>
<sequence>MFSPSPTHLTLVSQILSYIQFIFFSASLALFYPGFLRAVASNSSWSTLMIPHGPILSSTPYYGIKDGIYEVNGTFGGTTGLELMTQVLGAPVTIHTWANIITLSLILLVGMVLLFQVSHRLPFTQSWISVNSARFRGTTDSGVRGTAWTVLRVFLSYFLTPITAWTTYQLTGATFFPIYHTVLTAFVIALLIAAFWWSVTQSSPRNMGYLILDSSKRLQTPGNMSKSEDRHAMATFALMFVRGAAIGGLQIAGLVQLLILLACEIASWAFDDSKAGYPGNLHWVPS</sequence>
<feature type="transmembrane region" description="Helical" evidence="1">
    <location>
        <begin position="236"/>
        <end position="262"/>
    </location>
</feature>
<proteinExistence type="predicted"/>
<dbReference type="InterPro" id="IPR040241">
    <property type="entry name" value="TRP_Flc/Pkd2-like"/>
</dbReference>